<proteinExistence type="predicted"/>
<evidence type="ECO:0000256" key="1">
    <source>
        <dbReference type="SAM" id="MobiDB-lite"/>
    </source>
</evidence>
<protein>
    <submittedName>
        <fullName evidence="2">Uncharacterized protein</fullName>
    </submittedName>
</protein>
<feature type="region of interest" description="Disordered" evidence="1">
    <location>
        <begin position="1"/>
        <end position="65"/>
    </location>
</feature>
<reference evidence="2" key="1">
    <citation type="submission" date="2021-01" db="EMBL/GenBank/DDBJ databases">
        <authorList>
            <person name="Corre E."/>
            <person name="Pelletier E."/>
            <person name="Niang G."/>
            <person name="Scheremetjew M."/>
            <person name="Finn R."/>
            <person name="Kale V."/>
            <person name="Holt S."/>
            <person name="Cochrane G."/>
            <person name="Meng A."/>
            <person name="Brown T."/>
            <person name="Cohen L."/>
        </authorList>
    </citation>
    <scope>NUCLEOTIDE SEQUENCE</scope>
    <source>
        <strain evidence="2">CCMP125</strain>
    </source>
</reference>
<feature type="region of interest" description="Disordered" evidence="1">
    <location>
        <begin position="114"/>
        <end position="146"/>
    </location>
</feature>
<dbReference type="AlphaFoldDB" id="A0A7S2YGB3"/>
<dbReference type="EMBL" id="HBHT01023938">
    <property type="protein sequence ID" value="CAD9974945.1"/>
    <property type="molecule type" value="Transcribed_RNA"/>
</dbReference>
<organism evidence="2">
    <name type="scientific">Entomoneis paludosa</name>
    <dbReference type="NCBI Taxonomy" id="265537"/>
    <lineage>
        <taxon>Eukaryota</taxon>
        <taxon>Sar</taxon>
        <taxon>Stramenopiles</taxon>
        <taxon>Ochrophyta</taxon>
        <taxon>Bacillariophyta</taxon>
        <taxon>Bacillariophyceae</taxon>
        <taxon>Bacillariophycidae</taxon>
        <taxon>Entomoneidaceae</taxon>
        <taxon>Entomoneis</taxon>
    </lineage>
</organism>
<gene>
    <name evidence="2" type="ORF">APAL1065_LOCUS16073</name>
</gene>
<feature type="compositionally biased region" description="Polar residues" evidence="1">
    <location>
        <begin position="13"/>
        <end position="29"/>
    </location>
</feature>
<name>A0A7S2YGB3_9STRA</name>
<feature type="compositionally biased region" description="Polar residues" evidence="1">
    <location>
        <begin position="50"/>
        <end position="61"/>
    </location>
</feature>
<sequence>MIPTEVTIGIPEHQSSTTRQQEYQQQSHGRQPRRRRLQKSESSLVGMFSDSVNDSMSQSDAPSTTLYSLTKTLSPPHRQALMESIQDPSSNAQRVEELLQHPMSPLVLDQKKMAAVADEEDSATATMSSSEEDEDDVESWSSFVRR</sequence>
<evidence type="ECO:0000313" key="2">
    <source>
        <dbReference type="EMBL" id="CAD9974945.1"/>
    </source>
</evidence>
<accession>A0A7S2YGB3</accession>